<dbReference type="Pfam" id="PF13639">
    <property type="entry name" value="zf-RING_2"/>
    <property type="match status" value="1"/>
</dbReference>
<feature type="transmembrane region" description="Helical" evidence="9">
    <location>
        <begin position="23"/>
        <end position="47"/>
    </location>
</feature>
<dbReference type="EC" id="2.3.2.27" evidence="2"/>
<evidence type="ECO:0000256" key="1">
    <source>
        <dbReference type="ARBA" id="ARBA00000900"/>
    </source>
</evidence>
<feature type="domain" description="RING-type" evidence="10">
    <location>
        <begin position="93"/>
        <end position="135"/>
    </location>
</feature>
<dbReference type="Gene3D" id="3.30.40.10">
    <property type="entry name" value="Zinc/RING finger domain, C3HC4 (zinc finger)"/>
    <property type="match status" value="1"/>
</dbReference>
<dbReference type="SMART" id="SM00184">
    <property type="entry name" value="RING"/>
    <property type="match status" value="1"/>
</dbReference>
<dbReference type="AlphaFoldDB" id="A0A2T7DXW5"/>
<dbReference type="GO" id="GO:0061630">
    <property type="term" value="F:ubiquitin protein ligase activity"/>
    <property type="evidence" value="ECO:0007669"/>
    <property type="project" value="UniProtKB-EC"/>
</dbReference>
<reference evidence="11 12" key="1">
    <citation type="submission" date="2018-04" db="EMBL/GenBank/DDBJ databases">
        <title>WGS assembly of Panicum hallii var. hallii HAL2.</title>
        <authorList>
            <person name="Lovell J."/>
            <person name="Jenkins J."/>
            <person name="Lowry D."/>
            <person name="Mamidi S."/>
            <person name="Sreedasyam A."/>
            <person name="Weng X."/>
            <person name="Barry K."/>
            <person name="Bonette J."/>
            <person name="Campitelli B."/>
            <person name="Daum C."/>
            <person name="Gordon S."/>
            <person name="Gould B."/>
            <person name="Lipzen A."/>
            <person name="MacQueen A."/>
            <person name="Palacio-Mejia J."/>
            <person name="Plott C."/>
            <person name="Shakirov E."/>
            <person name="Shu S."/>
            <person name="Yoshinaga Y."/>
            <person name="Zane M."/>
            <person name="Rokhsar D."/>
            <person name="Grimwood J."/>
            <person name="Schmutz J."/>
            <person name="Juenger T."/>
        </authorList>
    </citation>
    <scope>NUCLEOTIDE SEQUENCE [LARGE SCALE GENOMIC DNA]</scope>
    <source>
        <strain evidence="12">cv. HAL2</strain>
    </source>
</reference>
<dbReference type="Gramene" id="PUZ60412">
    <property type="protein sequence ID" value="PUZ60412"/>
    <property type="gene ID" value="GQ55_4G123500"/>
</dbReference>
<dbReference type="Proteomes" id="UP000244336">
    <property type="component" value="Chromosome 4"/>
</dbReference>
<feature type="region of interest" description="Disordered" evidence="8">
    <location>
        <begin position="145"/>
        <end position="166"/>
    </location>
</feature>
<evidence type="ECO:0000256" key="9">
    <source>
        <dbReference type="SAM" id="Phobius"/>
    </source>
</evidence>
<keyword evidence="9" id="KW-0472">Membrane</keyword>
<gene>
    <name evidence="11" type="ORF">GQ55_4G123500</name>
</gene>
<dbReference type="SUPFAM" id="SSF57850">
    <property type="entry name" value="RING/U-box"/>
    <property type="match status" value="1"/>
</dbReference>
<comment type="catalytic activity">
    <reaction evidence="1">
        <text>S-ubiquitinyl-[E2 ubiquitin-conjugating enzyme]-L-cysteine + [acceptor protein]-L-lysine = [E2 ubiquitin-conjugating enzyme]-L-cysteine + N(6)-ubiquitinyl-[acceptor protein]-L-lysine.</text>
        <dbReference type="EC" id="2.3.2.27"/>
    </reaction>
</comment>
<evidence type="ECO:0000256" key="5">
    <source>
        <dbReference type="ARBA" id="ARBA00022833"/>
    </source>
</evidence>
<dbReference type="InterPro" id="IPR001841">
    <property type="entry name" value="Znf_RING"/>
</dbReference>
<sequence>MSGGLPTSGSSPPPPPGSPPRTLFLSLAACMFAVSFAVLLVTAFAFCCRWRRGRGSRLPGGQCGGEPSFPAVETMLPSFPYAPEDDDDGPRECAVCLGPVTEGETVRRLPACRHLYHLACIDRWLAAHRTCPVCRSQLDSFKAEVASSSSGPGAERSTHPPDQSPV</sequence>
<protein>
    <recommendedName>
        <fullName evidence="2">RING-type E3 ubiquitin transferase</fullName>
        <ecNumber evidence="2">2.3.2.27</ecNumber>
    </recommendedName>
</protein>
<keyword evidence="9" id="KW-0812">Transmembrane</keyword>
<proteinExistence type="inferred from homology"/>
<evidence type="ECO:0000256" key="2">
    <source>
        <dbReference type="ARBA" id="ARBA00012483"/>
    </source>
</evidence>
<keyword evidence="3" id="KW-0479">Metal-binding</keyword>
<evidence type="ECO:0000256" key="3">
    <source>
        <dbReference type="ARBA" id="ARBA00022723"/>
    </source>
</evidence>
<evidence type="ECO:0000313" key="12">
    <source>
        <dbReference type="Proteomes" id="UP000244336"/>
    </source>
</evidence>
<name>A0A2T7DXW5_9POAL</name>
<accession>A0A2T7DXW5</accession>
<dbReference type="GO" id="GO:0008270">
    <property type="term" value="F:zinc ion binding"/>
    <property type="evidence" value="ECO:0007669"/>
    <property type="project" value="UniProtKB-KW"/>
</dbReference>
<dbReference type="OrthoDB" id="651315at2759"/>
<dbReference type="PANTHER" id="PTHR14155">
    <property type="entry name" value="RING FINGER DOMAIN-CONTAINING"/>
    <property type="match status" value="1"/>
</dbReference>
<evidence type="ECO:0000256" key="4">
    <source>
        <dbReference type="ARBA" id="ARBA00022771"/>
    </source>
</evidence>
<evidence type="ECO:0000256" key="6">
    <source>
        <dbReference type="ARBA" id="ARBA00024209"/>
    </source>
</evidence>
<keyword evidence="12" id="KW-1185">Reference proteome</keyword>
<evidence type="ECO:0000259" key="10">
    <source>
        <dbReference type="PROSITE" id="PS50089"/>
    </source>
</evidence>
<dbReference type="InterPro" id="IPR053238">
    <property type="entry name" value="RING-H2_zinc_finger"/>
</dbReference>
<dbReference type="EMBL" id="CM009752">
    <property type="protein sequence ID" value="PUZ60412.1"/>
    <property type="molecule type" value="Genomic_DNA"/>
</dbReference>
<organism evidence="11 12">
    <name type="scientific">Panicum hallii var. hallii</name>
    <dbReference type="NCBI Taxonomy" id="1504633"/>
    <lineage>
        <taxon>Eukaryota</taxon>
        <taxon>Viridiplantae</taxon>
        <taxon>Streptophyta</taxon>
        <taxon>Embryophyta</taxon>
        <taxon>Tracheophyta</taxon>
        <taxon>Spermatophyta</taxon>
        <taxon>Magnoliopsida</taxon>
        <taxon>Liliopsida</taxon>
        <taxon>Poales</taxon>
        <taxon>Poaceae</taxon>
        <taxon>PACMAD clade</taxon>
        <taxon>Panicoideae</taxon>
        <taxon>Panicodae</taxon>
        <taxon>Paniceae</taxon>
        <taxon>Panicinae</taxon>
        <taxon>Panicum</taxon>
        <taxon>Panicum sect. Panicum</taxon>
    </lineage>
</organism>
<keyword evidence="9" id="KW-1133">Transmembrane helix</keyword>
<keyword evidence="5" id="KW-0862">Zinc</keyword>
<evidence type="ECO:0000256" key="7">
    <source>
        <dbReference type="PROSITE-ProRule" id="PRU00175"/>
    </source>
</evidence>
<dbReference type="PANTHER" id="PTHR14155:SF623">
    <property type="entry name" value="RING ZINC FINGER DOMAIN SUPERFAMILY PROTEIN-RELATED"/>
    <property type="match status" value="1"/>
</dbReference>
<dbReference type="PROSITE" id="PS50089">
    <property type="entry name" value="ZF_RING_2"/>
    <property type="match status" value="1"/>
</dbReference>
<evidence type="ECO:0000256" key="8">
    <source>
        <dbReference type="SAM" id="MobiDB-lite"/>
    </source>
</evidence>
<dbReference type="InterPro" id="IPR013083">
    <property type="entry name" value="Znf_RING/FYVE/PHD"/>
</dbReference>
<evidence type="ECO:0000313" key="11">
    <source>
        <dbReference type="EMBL" id="PUZ60412.1"/>
    </source>
</evidence>
<keyword evidence="4 7" id="KW-0863">Zinc-finger</keyword>
<comment type="similarity">
    <text evidence="6">Belongs to the RING-type zinc finger family. ATL subfamily.</text>
</comment>